<reference evidence="2" key="2">
    <citation type="journal article" date="2015" name="Fish Shellfish Immunol.">
        <title>Early steps in the European eel (Anguilla anguilla)-Vibrio vulnificus interaction in the gills: Role of the RtxA13 toxin.</title>
        <authorList>
            <person name="Callol A."/>
            <person name="Pajuelo D."/>
            <person name="Ebbesson L."/>
            <person name="Teles M."/>
            <person name="MacKenzie S."/>
            <person name="Amaro C."/>
        </authorList>
    </citation>
    <scope>NUCLEOTIDE SEQUENCE</scope>
</reference>
<evidence type="ECO:0000256" key="1">
    <source>
        <dbReference type="SAM" id="MobiDB-lite"/>
    </source>
</evidence>
<name>A0A0E9U547_ANGAN</name>
<accession>A0A0E9U547</accession>
<feature type="region of interest" description="Disordered" evidence="1">
    <location>
        <begin position="1"/>
        <end position="34"/>
    </location>
</feature>
<organism evidence="2">
    <name type="scientific">Anguilla anguilla</name>
    <name type="common">European freshwater eel</name>
    <name type="synonym">Muraena anguilla</name>
    <dbReference type="NCBI Taxonomy" id="7936"/>
    <lineage>
        <taxon>Eukaryota</taxon>
        <taxon>Metazoa</taxon>
        <taxon>Chordata</taxon>
        <taxon>Craniata</taxon>
        <taxon>Vertebrata</taxon>
        <taxon>Euteleostomi</taxon>
        <taxon>Actinopterygii</taxon>
        <taxon>Neopterygii</taxon>
        <taxon>Teleostei</taxon>
        <taxon>Anguilliformes</taxon>
        <taxon>Anguillidae</taxon>
        <taxon>Anguilla</taxon>
    </lineage>
</organism>
<evidence type="ECO:0000313" key="2">
    <source>
        <dbReference type="EMBL" id="JAH60941.1"/>
    </source>
</evidence>
<dbReference type="EMBL" id="GBXM01047636">
    <property type="protein sequence ID" value="JAH60941.1"/>
    <property type="molecule type" value="Transcribed_RNA"/>
</dbReference>
<sequence>MRISGALQHRGSTEGSVLQPHSGAPGHHEATLRT</sequence>
<proteinExistence type="predicted"/>
<dbReference type="AlphaFoldDB" id="A0A0E9U547"/>
<protein>
    <submittedName>
        <fullName evidence="2">Uncharacterized protein</fullName>
    </submittedName>
</protein>
<reference evidence="2" key="1">
    <citation type="submission" date="2014-11" db="EMBL/GenBank/DDBJ databases">
        <authorList>
            <person name="Amaro Gonzalez C."/>
        </authorList>
    </citation>
    <scope>NUCLEOTIDE SEQUENCE</scope>
</reference>